<dbReference type="Proteomes" id="UP000010077">
    <property type="component" value="Chromosome"/>
</dbReference>
<evidence type="ECO:0000313" key="3">
    <source>
        <dbReference type="Proteomes" id="UP000010077"/>
    </source>
</evidence>
<keyword evidence="1" id="KW-0812">Transmembrane</keyword>
<dbReference type="HOGENOM" id="CLU_3306443_0_0_5"/>
<keyword evidence="1" id="KW-1133">Transmembrane helix</keyword>
<reference evidence="2 3" key="1">
    <citation type="journal article" date="2012" name="Proc. Natl. Acad. Sci. U.S.A.">
        <title>Genome streamlining and chemical defense in a coral reef symbiosis.</title>
        <authorList>
            <person name="Kwan J.C."/>
            <person name="Donia M.S."/>
            <person name="Han A.W."/>
            <person name="Hirose E."/>
            <person name="Haygood M.G."/>
            <person name="Schmidt E.W."/>
        </authorList>
    </citation>
    <scope>NUCLEOTIDE SEQUENCE [LARGE SCALE GENOMIC DNA]</scope>
    <source>
        <strain evidence="2 3">L2</strain>
    </source>
</reference>
<name>K7Z3P0_9PROT</name>
<organism evidence="2 3">
    <name type="scientific">Candidatus Endolissoclinum faulkneri L2</name>
    <dbReference type="NCBI Taxonomy" id="1193729"/>
    <lineage>
        <taxon>Bacteria</taxon>
        <taxon>Pseudomonadati</taxon>
        <taxon>Pseudomonadota</taxon>
        <taxon>Alphaproteobacteria</taxon>
        <taxon>Rhodospirillales</taxon>
        <taxon>Rhodospirillaceae</taxon>
        <taxon>Candidatus Endolissoclinum</taxon>
    </lineage>
</organism>
<sequence length="39" mass="4864">MKLINLFFKHQLHCLIIYYYKLCFDIACCLYILLLIFLY</sequence>
<dbReference type="EMBL" id="CP003539">
    <property type="protein sequence ID" value="AFX98608.1"/>
    <property type="molecule type" value="Genomic_DNA"/>
</dbReference>
<protein>
    <submittedName>
        <fullName evidence="2">Uncharacterized protein</fullName>
    </submittedName>
</protein>
<dbReference type="KEGG" id="thal:A1OE_415"/>
<dbReference type="AlphaFoldDB" id="K7Z3P0"/>
<accession>K7Z3P0</accession>
<evidence type="ECO:0000313" key="2">
    <source>
        <dbReference type="EMBL" id="AFX98608.1"/>
    </source>
</evidence>
<keyword evidence="3" id="KW-1185">Reference proteome</keyword>
<gene>
    <name evidence="2" type="ORF">A1OE_415</name>
</gene>
<proteinExistence type="predicted"/>
<feature type="transmembrane region" description="Helical" evidence="1">
    <location>
        <begin position="12"/>
        <end position="38"/>
    </location>
</feature>
<keyword evidence="1" id="KW-0472">Membrane</keyword>
<evidence type="ECO:0000256" key="1">
    <source>
        <dbReference type="SAM" id="Phobius"/>
    </source>
</evidence>